<organism evidence="2 3">
    <name type="scientific">Streptomyces albus</name>
    <dbReference type="NCBI Taxonomy" id="1888"/>
    <lineage>
        <taxon>Bacteria</taxon>
        <taxon>Bacillati</taxon>
        <taxon>Actinomycetota</taxon>
        <taxon>Actinomycetes</taxon>
        <taxon>Kitasatosporales</taxon>
        <taxon>Streptomycetaceae</taxon>
        <taxon>Streptomyces</taxon>
    </lineage>
</organism>
<comment type="caution">
    <text evidence="2">The sequence shown here is derived from an EMBL/GenBank/DDBJ whole genome shotgun (WGS) entry which is preliminary data.</text>
</comment>
<sequence>MRHTVRRSLRGVEQATLPRPSSLRAGARTVASGTAPGAPPARLALVATRITQKVPERPPDSGP</sequence>
<evidence type="ECO:0000256" key="1">
    <source>
        <dbReference type="SAM" id="MobiDB-lite"/>
    </source>
</evidence>
<dbReference type="AlphaFoldDB" id="A0A8H1L2D9"/>
<feature type="region of interest" description="Disordered" evidence="1">
    <location>
        <begin position="1"/>
        <end position="41"/>
    </location>
</feature>
<name>A0A8H1L2D9_9ACTN</name>
<evidence type="ECO:0000313" key="2">
    <source>
        <dbReference type="EMBL" id="TGG74950.1"/>
    </source>
</evidence>
<dbReference type="EMBL" id="RCIY01000117">
    <property type="protein sequence ID" value="TGG74950.1"/>
    <property type="molecule type" value="Genomic_DNA"/>
</dbReference>
<gene>
    <name evidence="2" type="ORF">D8771_33785</name>
</gene>
<accession>A0A8H1L2D9</accession>
<protein>
    <submittedName>
        <fullName evidence="2">Uncharacterized protein</fullName>
    </submittedName>
</protein>
<reference evidence="2 3" key="1">
    <citation type="submission" date="2018-10" db="EMBL/GenBank/DDBJ databases">
        <title>Isolation of pseudouridimycin from Streptomyces albus DSM 40763.</title>
        <authorList>
            <person name="Rosenqvist P."/>
            <person name="Metsae-Ketelae M."/>
            <person name="Virta P."/>
        </authorList>
    </citation>
    <scope>NUCLEOTIDE SEQUENCE [LARGE SCALE GENOMIC DNA]</scope>
    <source>
        <strain evidence="2 3">DSM 40763</strain>
    </source>
</reference>
<evidence type="ECO:0000313" key="3">
    <source>
        <dbReference type="Proteomes" id="UP000298111"/>
    </source>
</evidence>
<dbReference type="Proteomes" id="UP000298111">
    <property type="component" value="Unassembled WGS sequence"/>
</dbReference>
<proteinExistence type="predicted"/>